<name>A0ABP7G9V8_9MICO</name>
<dbReference type="Pfam" id="PF00196">
    <property type="entry name" value="GerE"/>
    <property type="match status" value="1"/>
</dbReference>
<dbReference type="CDD" id="cd06170">
    <property type="entry name" value="LuxR_C_like"/>
    <property type="match status" value="1"/>
</dbReference>
<keyword evidence="1" id="KW-0547">Nucleotide-binding</keyword>
<dbReference type="InterPro" id="IPR016032">
    <property type="entry name" value="Sig_transdc_resp-reg_C-effctor"/>
</dbReference>
<dbReference type="SUPFAM" id="SSF52540">
    <property type="entry name" value="P-loop containing nucleoside triphosphate hydrolases"/>
    <property type="match status" value="1"/>
</dbReference>
<protein>
    <submittedName>
        <fullName evidence="4">LuxR family transcriptional regulator</fullName>
    </submittedName>
</protein>
<evidence type="ECO:0000259" key="3">
    <source>
        <dbReference type="PROSITE" id="PS50043"/>
    </source>
</evidence>
<dbReference type="PROSITE" id="PS00622">
    <property type="entry name" value="HTH_LUXR_1"/>
    <property type="match status" value="1"/>
</dbReference>
<evidence type="ECO:0000313" key="4">
    <source>
        <dbReference type="EMBL" id="GAA3758462.1"/>
    </source>
</evidence>
<dbReference type="PROSITE" id="PS50043">
    <property type="entry name" value="HTH_LUXR_2"/>
    <property type="match status" value="1"/>
</dbReference>
<comment type="caution">
    <text evidence="4">The sequence shown here is derived from an EMBL/GenBank/DDBJ whole genome shotgun (WGS) entry which is preliminary data.</text>
</comment>
<dbReference type="SUPFAM" id="SSF46894">
    <property type="entry name" value="C-terminal effector domain of the bipartite response regulators"/>
    <property type="match status" value="1"/>
</dbReference>
<dbReference type="InterPro" id="IPR036388">
    <property type="entry name" value="WH-like_DNA-bd_sf"/>
</dbReference>
<evidence type="ECO:0000256" key="2">
    <source>
        <dbReference type="ARBA" id="ARBA00022840"/>
    </source>
</evidence>
<dbReference type="Gene3D" id="1.10.10.10">
    <property type="entry name" value="Winged helix-like DNA-binding domain superfamily/Winged helix DNA-binding domain"/>
    <property type="match status" value="1"/>
</dbReference>
<evidence type="ECO:0000256" key="1">
    <source>
        <dbReference type="ARBA" id="ARBA00022741"/>
    </source>
</evidence>
<dbReference type="SUPFAM" id="SSF48452">
    <property type="entry name" value="TPR-like"/>
    <property type="match status" value="1"/>
</dbReference>
<dbReference type="InterPro" id="IPR041664">
    <property type="entry name" value="AAA_16"/>
</dbReference>
<dbReference type="Pfam" id="PF13191">
    <property type="entry name" value="AAA_16"/>
    <property type="match status" value="1"/>
</dbReference>
<dbReference type="PANTHER" id="PTHR16305:SF35">
    <property type="entry name" value="TRANSCRIPTIONAL ACTIVATOR DOMAIN"/>
    <property type="match status" value="1"/>
</dbReference>
<dbReference type="Gene3D" id="1.25.40.10">
    <property type="entry name" value="Tetratricopeptide repeat domain"/>
    <property type="match status" value="1"/>
</dbReference>
<dbReference type="PANTHER" id="PTHR16305">
    <property type="entry name" value="TESTICULAR SOLUBLE ADENYLYL CYCLASE"/>
    <property type="match status" value="1"/>
</dbReference>
<accession>A0ABP7G9V8</accession>
<keyword evidence="2" id="KW-0067">ATP-binding</keyword>
<reference evidence="5" key="1">
    <citation type="journal article" date="2019" name="Int. J. Syst. Evol. Microbiol.">
        <title>The Global Catalogue of Microorganisms (GCM) 10K type strain sequencing project: providing services to taxonomists for standard genome sequencing and annotation.</title>
        <authorList>
            <consortium name="The Broad Institute Genomics Platform"/>
            <consortium name="The Broad Institute Genome Sequencing Center for Infectious Disease"/>
            <person name="Wu L."/>
            <person name="Ma J."/>
        </authorList>
    </citation>
    <scope>NUCLEOTIDE SEQUENCE [LARGE SCALE GENOMIC DNA]</scope>
    <source>
        <strain evidence="5">JCM 16950</strain>
    </source>
</reference>
<dbReference type="InterPro" id="IPR027417">
    <property type="entry name" value="P-loop_NTPase"/>
</dbReference>
<organism evidence="4 5">
    <name type="scientific">Microbacterium kribbense</name>
    <dbReference type="NCBI Taxonomy" id="433645"/>
    <lineage>
        <taxon>Bacteria</taxon>
        <taxon>Bacillati</taxon>
        <taxon>Actinomycetota</taxon>
        <taxon>Actinomycetes</taxon>
        <taxon>Micrococcales</taxon>
        <taxon>Microbacteriaceae</taxon>
        <taxon>Microbacterium</taxon>
    </lineage>
</organism>
<keyword evidence="5" id="KW-1185">Reference proteome</keyword>
<dbReference type="InterPro" id="IPR000792">
    <property type="entry name" value="Tscrpt_reg_LuxR_C"/>
</dbReference>
<dbReference type="Gene3D" id="3.40.50.300">
    <property type="entry name" value="P-loop containing nucleotide triphosphate hydrolases"/>
    <property type="match status" value="1"/>
</dbReference>
<sequence length="964" mass="103038">MSFTADAPTSAVRMVGRDDELARLDAAFERASAGEPSAVVVAGEAGIGKSRLLREFAASLSARADVAIGRCLDLGGTPVAYGAILGLLRALAAQRGAERVWDAAGPGRAALQVVMPELGASDETAASASLDPPAQTSPERLREAFVTAVETLAETRPLMLMIEDLHWADGGTLTLLSFLLRVVTRGKLLVVLAWRSDEGGRSDPVRLLLGEAERAHLLERITLDRLDAASVRALVSALATTDDEDILYSLAQRAEGIPFFVEELSRCATGTLPDTLRDVLLARYEQLGEDAAAIVRVASASDSPLEHETLTALSGFDGQRLNDGIREAMRSGILVVEDDRYAFRHALLREAVHAELLPGERATLHRAYAEHLQALADADPGRDLHAALAHHWQLAHDRRRALIAATAAMWSAKARYAFSTAARFGRLVLELWDQVDDAETAAGTDRITLMLRIGSILRNAGDSERALAVVDYALIEARESGAAVSLRVRLLRDKAAYLVNLGRPGAAEFLAEALELMDGQVEDDALSALVLCQFAGRLMVAGHVDDAIDAATRAWDCAVRAGDQEQMSVARNLRGTSRAHRGDVAGAFEDYAVAREHARDPAALLHYQVNYSDMLSVIGRYREAVTVAEEGLAQARAMGIERTSGSLMIQNTVEALLELGEIERVDALLARDLELRTFPVFRMYTTTSRVRALAWHGEQSRAAALLREQRGALDAVAVSERQVWYYGLQARLAIAQAADDPASALAVVAEMLDDDGPRTAHQVRILLEAGAIIATLRARSADVTDAVARVRAAWSAVPETLRPPAWARILDALLTPGADALAEAVACADGGDVPATFRVITRLERARALVAAGRRSDAAATLAEAAGFAEALRHEPLRRDVAAFAAASGLTSGAPGSAASPLADLTARERQVLGLLAEGLSNGEIAKRLFISIKTVSVHVSAILRKLGVTSRTEAAVVATRQTG</sequence>
<gene>
    <name evidence="4" type="ORF">GCM10022240_08980</name>
</gene>
<proteinExistence type="predicted"/>
<feature type="domain" description="HTH luxR-type" evidence="3">
    <location>
        <begin position="898"/>
        <end position="963"/>
    </location>
</feature>
<dbReference type="SMART" id="SM00421">
    <property type="entry name" value="HTH_LUXR"/>
    <property type="match status" value="1"/>
</dbReference>
<dbReference type="InterPro" id="IPR011990">
    <property type="entry name" value="TPR-like_helical_dom_sf"/>
</dbReference>
<dbReference type="RefSeq" id="WP_344780967.1">
    <property type="nucleotide sequence ID" value="NZ_BAABAF010000002.1"/>
</dbReference>
<evidence type="ECO:0000313" key="5">
    <source>
        <dbReference type="Proteomes" id="UP001500540"/>
    </source>
</evidence>
<dbReference type="PRINTS" id="PR00038">
    <property type="entry name" value="HTHLUXR"/>
</dbReference>
<dbReference type="Proteomes" id="UP001500540">
    <property type="component" value="Unassembled WGS sequence"/>
</dbReference>
<dbReference type="EMBL" id="BAABAF010000002">
    <property type="protein sequence ID" value="GAA3758462.1"/>
    <property type="molecule type" value="Genomic_DNA"/>
</dbReference>